<organism evidence="2 3">
    <name type="scientific">Legionella maioricensis</name>
    <dbReference type="NCBI Taxonomy" id="2896528"/>
    <lineage>
        <taxon>Bacteria</taxon>
        <taxon>Pseudomonadati</taxon>
        <taxon>Pseudomonadota</taxon>
        <taxon>Gammaproteobacteria</taxon>
        <taxon>Legionellales</taxon>
        <taxon>Legionellaceae</taxon>
        <taxon>Legionella</taxon>
    </lineage>
</organism>
<accession>A0A9X2D1B0</accession>
<dbReference type="SUPFAM" id="SSF52151">
    <property type="entry name" value="FabD/lysophospholipase-like"/>
    <property type="match status" value="1"/>
</dbReference>
<dbReference type="Gene3D" id="3.30.70.250">
    <property type="entry name" value="Malonyl-CoA ACP transacylase, ACP-binding"/>
    <property type="match status" value="1"/>
</dbReference>
<name>A0A9X2D1B0_9GAMM</name>
<dbReference type="InterPro" id="IPR001227">
    <property type="entry name" value="Ac_transferase_dom_sf"/>
</dbReference>
<dbReference type="GO" id="GO:0005829">
    <property type="term" value="C:cytosol"/>
    <property type="evidence" value="ECO:0007669"/>
    <property type="project" value="TreeGrafter"/>
</dbReference>
<dbReference type="EMBL" id="JAJKBJ010000011">
    <property type="protein sequence ID" value="MCL9684497.1"/>
    <property type="molecule type" value="Genomic_DNA"/>
</dbReference>
<reference evidence="2" key="1">
    <citation type="submission" date="2021-11" db="EMBL/GenBank/DDBJ databases">
        <title>Legionella maioricencis sp. nov., a new species isolated from hot water samples in Mallorca.</title>
        <authorList>
            <person name="Crespi S."/>
            <person name="Drasar V."/>
            <person name="Salva-Serra F."/>
            <person name="Jaen-Luchoro D."/>
            <person name="Pineiro-Iglesias B."/>
            <person name="Aliaga F."/>
            <person name="Fernandez-Juarez V."/>
            <person name="Coll G."/>
            <person name="Moore E.R.B."/>
            <person name="Bennasar-Figueras A."/>
        </authorList>
    </citation>
    <scope>NUCLEOTIDE SEQUENCE</scope>
    <source>
        <strain evidence="2">HCPI-6</strain>
    </source>
</reference>
<dbReference type="PANTHER" id="PTHR42681">
    <property type="entry name" value="MALONYL-COA-ACYL CARRIER PROTEIN TRANSACYLASE, MITOCHONDRIAL"/>
    <property type="match status" value="1"/>
</dbReference>
<dbReference type="InterPro" id="IPR050858">
    <property type="entry name" value="Mal-CoA-ACP_Trans/PKS_FabD"/>
</dbReference>
<keyword evidence="3" id="KW-1185">Reference proteome</keyword>
<protein>
    <recommendedName>
        <fullName evidence="1">Malonyl-CoA:ACP transacylase (MAT) domain-containing protein</fullName>
    </recommendedName>
</protein>
<feature type="domain" description="Malonyl-CoA:ACP transacylase (MAT)" evidence="1">
    <location>
        <begin position="6"/>
        <end position="305"/>
    </location>
</feature>
<comment type="caution">
    <text evidence="2">The sequence shown here is derived from an EMBL/GenBank/DDBJ whole genome shotgun (WGS) entry which is preliminary data.</text>
</comment>
<dbReference type="InterPro" id="IPR016035">
    <property type="entry name" value="Acyl_Trfase/lysoPLipase"/>
</dbReference>
<dbReference type="PANTHER" id="PTHR42681:SF6">
    <property type="entry name" value="BLL0263 PROTEIN"/>
    <property type="match status" value="1"/>
</dbReference>
<dbReference type="SMART" id="SM00827">
    <property type="entry name" value="PKS_AT"/>
    <property type="match status" value="1"/>
</dbReference>
<gene>
    <name evidence="2" type="ORF">LOX96_10360</name>
</gene>
<dbReference type="RefSeq" id="WP_250422126.1">
    <property type="nucleotide sequence ID" value="NZ_JAJKBJ010000011.1"/>
</dbReference>
<evidence type="ECO:0000259" key="1">
    <source>
        <dbReference type="SMART" id="SM00827"/>
    </source>
</evidence>
<evidence type="ECO:0000313" key="3">
    <source>
        <dbReference type="Proteomes" id="UP001139721"/>
    </source>
</evidence>
<dbReference type="Gene3D" id="3.40.366.10">
    <property type="entry name" value="Malonyl-Coenzyme A Acyl Carrier Protein, domain 2"/>
    <property type="match status" value="1"/>
</dbReference>
<evidence type="ECO:0000313" key="2">
    <source>
        <dbReference type="EMBL" id="MCL9684497.1"/>
    </source>
</evidence>
<dbReference type="GO" id="GO:0006633">
    <property type="term" value="P:fatty acid biosynthetic process"/>
    <property type="evidence" value="ECO:0007669"/>
    <property type="project" value="TreeGrafter"/>
</dbReference>
<dbReference type="Proteomes" id="UP001139721">
    <property type="component" value="Unassembled WGS sequence"/>
</dbReference>
<sequence length="310" mass="34319">MSLLVAFSGQGMQHAEMFKILAADDWGNHWLKEASQLINLDLLDSRIVQQYCLDAVYAQYFIVILGAGAFHAINHQISLMPEFLCGYSLGELTAFGISTNLSLNELCFLTKKRASLMLQAMKETAGKKECSLAVLKGNINLNLAQLLTKTFDCYIAIINAADHFIVGGLLTNINSLLAEAKLKGVVKAEQLRVSVPSHTPLLSKASIEFFNYLQSTPPRSMKYPILNALTNEVLYNTTDMLSILANEVSQTLHWGRVMQLAPEYGISLFLELGPRSSLKKMFAAENPHIKAYSLDDFSSLSGLAQFLKNF</sequence>
<dbReference type="InterPro" id="IPR014043">
    <property type="entry name" value="Acyl_transferase_dom"/>
</dbReference>
<dbReference type="AlphaFoldDB" id="A0A9X2D1B0"/>
<dbReference type="GO" id="GO:0004314">
    <property type="term" value="F:[acyl-carrier-protein] S-malonyltransferase activity"/>
    <property type="evidence" value="ECO:0007669"/>
    <property type="project" value="TreeGrafter"/>
</dbReference>
<proteinExistence type="predicted"/>